<dbReference type="PANTHER" id="PTHR19818:SF139">
    <property type="entry name" value="PAIR-RULE PROTEIN ODD-PAIRED"/>
    <property type="match status" value="1"/>
</dbReference>
<dbReference type="InterPro" id="IPR013087">
    <property type="entry name" value="Znf_C2H2_type"/>
</dbReference>
<dbReference type="GO" id="GO:0000981">
    <property type="term" value="F:DNA-binding transcription factor activity, RNA polymerase II-specific"/>
    <property type="evidence" value="ECO:0007669"/>
    <property type="project" value="TreeGrafter"/>
</dbReference>
<keyword evidence="2" id="KW-0677">Repeat</keyword>
<dbReference type="FunFam" id="3.30.160.60:FF:000072">
    <property type="entry name" value="zinc finger protein 143 isoform X1"/>
    <property type="match status" value="1"/>
</dbReference>
<dbReference type="SUPFAM" id="SSF57667">
    <property type="entry name" value="beta-beta-alpha zinc fingers"/>
    <property type="match status" value="1"/>
</dbReference>
<accession>C1IDE0</accession>
<organism evidence="7">
    <name type="scientific">Cryptotermes cynocephalus</name>
    <dbReference type="NCBI Taxonomy" id="105781"/>
    <lineage>
        <taxon>Eukaryota</taxon>
        <taxon>Metazoa</taxon>
        <taxon>Ecdysozoa</taxon>
        <taxon>Arthropoda</taxon>
        <taxon>Hexapoda</taxon>
        <taxon>Insecta</taxon>
        <taxon>Pterygota</taxon>
        <taxon>Neoptera</taxon>
        <taxon>Polyneoptera</taxon>
        <taxon>Dictyoptera</taxon>
        <taxon>Blattodea</taxon>
        <taxon>Blattoidea</taxon>
        <taxon>Termitoidae</taxon>
        <taxon>Kalotermitidae</taxon>
        <taxon>Cryptotermitinae</taxon>
        <taxon>Cryptotermes</taxon>
    </lineage>
</organism>
<reference evidence="7" key="1">
    <citation type="journal article" date="2009" name="Mol. Biol. Evol.">
        <title>Comparison of queen-specific gene expression in related lower termite species.</title>
        <authorList>
            <person name="Weil T."/>
            <person name="Korb J."/>
            <person name="Rehli M."/>
        </authorList>
    </citation>
    <scope>NUCLEOTIDE SEQUENCE</scope>
</reference>
<evidence type="ECO:0000259" key="6">
    <source>
        <dbReference type="PROSITE" id="PS50157"/>
    </source>
</evidence>
<dbReference type="EMBL" id="EU546158">
    <property type="protein sequence ID" value="ACD76744.1"/>
    <property type="molecule type" value="mRNA"/>
</dbReference>
<dbReference type="InterPro" id="IPR050329">
    <property type="entry name" value="GLI_C2H2-zinc-finger"/>
</dbReference>
<name>C1IDE0_9NEOP</name>
<feature type="domain" description="C2H2-type" evidence="6">
    <location>
        <begin position="30"/>
        <end position="59"/>
    </location>
</feature>
<evidence type="ECO:0000256" key="3">
    <source>
        <dbReference type="ARBA" id="ARBA00022771"/>
    </source>
</evidence>
<dbReference type="SMART" id="SM00355">
    <property type="entry name" value="ZnF_C2H2"/>
    <property type="match status" value="2"/>
</dbReference>
<dbReference type="PROSITE" id="PS00028">
    <property type="entry name" value="ZINC_FINGER_C2H2_1"/>
    <property type="match status" value="1"/>
</dbReference>
<dbReference type="Pfam" id="PF00096">
    <property type="entry name" value="zf-C2H2"/>
    <property type="match status" value="1"/>
</dbReference>
<dbReference type="GO" id="GO:0000978">
    <property type="term" value="F:RNA polymerase II cis-regulatory region sequence-specific DNA binding"/>
    <property type="evidence" value="ECO:0007669"/>
    <property type="project" value="TreeGrafter"/>
</dbReference>
<dbReference type="InterPro" id="IPR036236">
    <property type="entry name" value="Znf_C2H2_sf"/>
</dbReference>
<keyword evidence="3 5" id="KW-0863">Zinc-finger</keyword>
<evidence type="ECO:0000256" key="2">
    <source>
        <dbReference type="ARBA" id="ARBA00022737"/>
    </source>
</evidence>
<sequence>MCTEPGCGMIFTNKNLMRCHMRWHGEVTEYKCDWTDCEMAFETKHALEEHMRSHTGERPY</sequence>
<evidence type="ECO:0000256" key="4">
    <source>
        <dbReference type="ARBA" id="ARBA00022833"/>
    </source>
</evidence>
<dbReference type="Gene3D" id="3.30.160.60">
    <property type="entry name" value="Classic Zinc Finger"/>
    <property type="match status" value="1"/>
</dbReference>
<proteinExistence type="evidence at transcript level"/>
<evidence type="ECO:0000256" key="1">
    <source>
        <dbReference type="ARBA" id="ARBA00022723"/>
    </source>
</evidence>
<protein>
    <submittedName>
        <fullName evidence="7">Female neotenic-specific protein 16</fullName>
    </submittedName>
</protein>
<dbReference type="GO" id="GO:0045944">
    <property type="term" value="P:positive regulation of transcription by RNA polymerase II"/>
    <property type="evidence" value="ECO:0007669"/>
    <property type="project" value="UniProtKB-ARBA"/>
</dbReference>
<keyword evidence="1" id="KW-0479">Metal-binding</keyword>
<feature type="non-terminal residue" evidence="7">
    <location>
        <position position="1"/>
    </location>
</feature>
<dbReference type="PANTHER" id="PTHR19818">
    <property type="entry name" value="ZINC FINGER PROTEIN ZIC AND GLI"/>
    <property type="match status" value="1"/>
</dbReference>
<dbReference type="PROSITE" id="PS50157">
    <property type="entry name" value="ZINC_FINGER_C2H2_2"/>
    <property type="match status" value="1"/>
</dbReference>
<evidence type="ECO:0000313" key="7">
    <source>
        <dbReference type="EMBL" id="ACD76744.1"/>
    </source>
</evidence>
<dbReference type="GO" id="GO:0005634">
    <property type="term" value="C:nucleus"/>
    <property type="evidence" value="ECO:0007669"/>
    <property type="project" value="UniProtKB-ARBA"/>
</dbReference>
<keyword evidence="4" id="KW-0862">Zinc</keyword>
<evidence type="ECO:0000256" key="5">
    <source>
        <dbReference type="PROSITE-ProRule" id="PRU00042"/>
    </source>
</evidence>
<dbReference type="AlphaFoldDB" id="C1IDE0"/>
<dbReference type="GO" id="GO:0008270">
    <property type="term" value="F:zinc ion binding"/>
    <property type="evidence" value="ECO:0007669"/>
    <property type="project" value="UniProtKB-KW"/>
</dbReference>